<dbReference type="EMBL" id="JZEX01000081">
    <property type="protein sequence ID" value="KKB12364.1"/>
    <property type="molecule type" value="Genomic_DNA"/>
</dbReference>
<keyword evidence="2" id="KW-1185">Reference proteome</keyword>
<dbReference type="STRING" id="443610.VE25_07350"/>
<organism evidence="1 2">
    <name type="scientific">Devosia geojensis</name>
    <dbReference type="NCBI Taxonomy" id="443610"/>
    <lineage>
        <taxon>Bacteria</taxon>
        <taxon>Pseudomonadati</taxon>
        <taxon>Pseudomonadota</taxon>
        <taxon>Alphaproteobacteria</taxon>
        <taxon>Hyphomicrobiales</taxon>
        <taxon>Devosiaceae</taxon>
        <taxon>Devosia</taxon>
    </lineage>
</organism>
<sequence length="218" mass="23200">MALATPFTLELFGNLIPILSAPFVLMDQDEISGLGTGEGLTHDLGPKLWEAPVETAPMPNGRCLALQAMIEALDGSQGTFYLYNPMAPYPQADPDGSLIAGHTPELHTIALNRKEVRIDGLPEGYVLTGGDMFALDYGSPSRRALLRCVTGATADQVGVTPLFEVRPHLRPGITVGLPVLLARPAAKVKILPGSLALQPIDIVNARLSFRVRQTLAAG</sequence>
<gene>
    <name evidence="1" type="ORF">VE25_07350</name>
</gene>
<evidence type="ECO:0000313" key="1">
    <source>
        <dbReference type="EMBL" id="KKB12364.1"/>
    </source>
</evidence>
<dbReference type="AlphaFoldDB" id="A0A0F5FU12"/>
<dbReference type="OrthoDB" id="8265479at2"/>
<dbReference type="Proteomes" id="UP000033632">
    <property type="component" value="Unassembled WGS sequence"/>
</dbReference>
<protein>
    <submittedName>
        <fullName evidence="1">Uncharacterized protein</fullName>
    </submittedName>
</protein>
<dbReference type="RefSeq" id="WP_046107954.1">
    <property type="nucleotide sequence ID" value="NZ_JZEX01000081.1"/>
</dbReference>
<reference evidence="1 2" key="1">
    <citation type="submission" date="2015-03" db="EMBL/GenBank/DDBJ databases">
        <authorList>
            <person name="Hassan Y.I."/>
            <person name="Lepp D."/>
            <person name="Li X.-Z."/>
            <person name="Zhou T."/>
        </authorList>
    </citation>
    <scope>NUCLEOTIDE SEQUENCE [LARGE SCALE GENOMIC DNA]</scope>
    <source>
        <strain evidence="1 2">BD-c194</strain>
    </source>
</reference>
<dbReference type="PATRIC" id="fig|443610.3.peg.4037"/>
<accession>A0A0F5FU12</accession>
<proteinExistence type="predicted"/>
<evidence type="ECO:0000313" key="2">
    <source>
        <dbReference type="Proteomes" id="UP000033632"/>
    </source>
</evidence>
<comment type="caution">
    <text evidence="1">The sequence shown here is derived from an EMBL/GenBank/DDBJ whole genome shotgun (WGS) entry which is preliminary data.</text>
</comment>
<name>A0A0F5FU12_9HYPH</name>